<reference evidence="7" key="1">
    <citation type="submission" date="2020-01" db="EMBL/GenBank/DDBJ databases">
        <authorList>
            <person name="Feng Z.H.Z."/>
        </authorList>
    </citation>
    <scope>NUCLEOTIDE SEQUENCE</scope>
    <source>
        <strain evidence="7">CBS107.38</strain>
    </source>
</reference>
<accession>A0A8H7ELD7</accession>
<feature type="transmembrane region" description="Helical" evidence="5">
    <location>
        <begin position="336"/>
        <end position="353"/>
    </location>
</feature>
<dbReference type="PANTHER" id="PTHR23502:SF151">
    <property type="entry name" value="MAJOR FACILITATOR SUPERFAMILY (MFS) PROFILE DOMAIN-CONTAINING PROTEIN"/>
    <property type="match status" value="1"/>
</dbReference>
<dbReference type="Proteomes" id="UP000596902">
    <property type="component" value="Unassembled WGS sequence"/>
</dbReference>
<keyword evidence="4 5" id="KW-0472">Membrane</keyword>
<dbReference type="GO" id="GO:0022857">
    <property type="term" value="F:transmembrane transporter activity"/>
    <property type="evidence" value="ECO:0007669"/>
    <property type="project" value="InterPro"/>
</dbReference>
<dbReference type="EMBL" id="JAAABM010000001">
    <property type="protein sequence ID" value="KAF7682390.1"/>
    <property type="molecule type" value="Genomic_DNA"/>
</dbReference>
<dbReference type="RefSeq" id="XP_038792269.1">
    <property type="nucleotide sequence ID" value="XM_038926413.1"/>
</dbReference>
<dbReference type="PROSITE" id="PS50850">
    <property type="entry name" value="MFS"/>
    <property type="match status" value="1"/>
</dbReference>
<evidence type="ECO:0000313" key="8">
    <source>
        <dbReference type="Proteomes" id="UP000596902"/>
    </source>
</evidence>
<evidence type="ECO:0000256" key="1">
    <source>
        <dbReference type="ARBA" id="ARBA00004141"/>
    </source>
</evidence>
<dbReference type="InterPro" id="IPR011701">
    <property type="entry name" value="MFS"/>
</dbReference>
<sequence>METIYDAPYIEGYKNEDNDGGLSSIALQNVLYLEQHRNKPLFTMPLPPEVIPMQDVVPRTDNLQKDTATKNNQSASPGRNEAYSAFSAYTRTYLTYILGVIQLISTLTTTIYFPLIPTLSTHFSVSVQAINLTVTVYAICQALSPGVFGSLADSYGRRPVLLALVTTYTVASLGLALNKNSYTVLMVLRAFQSIGGSATVPIAYGIVADVAVVSERGGMLGPMLSTCNGISAFGPVIGGALAMKSTGPMGVFMALLGIAILCLLLVGLLLPETSRAIVRNGSRPATGIWRTWISFLSKEQEDRSATSIQNRPPMPKPSQAFRKVFDSIRIIRHPDAIVILCMVASSYGIYYTFQVAHSVLFEELYGYNELQIGLSFLPALAGMTIGGTIAGKLMDFNYAHHARQIEIADPANILDFPIENARFRNMIPIILAEMTFITGYGWTVQHNVHPAVPLVLEFFISTLATLLSHTANALLVDVFPEVPSTAYASGQLARGGFSAASAAIIDPLMRSVGRGWYFTIFAAFTGAGCLTC</sequence>
<evidence type="ECO:0000259" key="6">
    <source>
        <dbReference type="PROSITE" id="PS50850"/>
    </source>
</evidence>
<evidence type="ECO:0000256" key="3">
    <source>
        <dbReference type="ARBA" id="ARBA00022989"/>
    </source>
</evidence>
<feature type="transmembrane region" description="Helical" evidence="5">
    <location>
        <begin position="93"/>
        <end position="115"/>
    </location>
</feature>
<keyword evidence="8" id="KW-1185">Reference proteome</keyword>
<organism evidence="7 8">
    <name type="scientific">Alternaria burnsii</name>
    <dbReference type="NCBI Taxonomy" id="1187904"/>
    <lineage>
        <taxon>Eukaryota</taxon>
        <taxon>Fungi</taxon>
        <taxon>Dikarya</taxon>
        <taxon>Ascomycota</taxon>
        <taxon>Pezizomycotina</taxon>
        <taxon>Dothideomycetes</taxon>
        <taxon>Pleosporomycetidae</taxon>
        <taxon>Pleosporales</taxon>
        <taxon>Pleosporineae</taxon>
        <taxon>Pleosporaceae</taxon>
        <taxon>Alternaria</taxon>
        <taxon>Alternaria sect. Alternaria</taxon>
    </lineage>
</organism>
<feature type="transmembrane region" description="Helical" evidence="5">
    <location>
        <begin position="127"/>
        <end position="148"/>
    </location>
</feature>
<feature type="transmembrane region" description="Helical" evidence="5">
    <location>
        <begin position="190"/>
        <end position="212"/>
    </location>
</feature>
<dbReference type="AlphaFoldDB" id="A0A8H7ELD7"/>
<dbReference type="GeneID" id="62199591"/>
<comment type="subcellular location">
    <subcellularLocation>
        <location evidence="1">Membrane</location>
        <topology evidence="1">Multi-pass membrane protein</topology>
    </subcellularLocation>
</comment>
<feature type="transmembrane region" description="Helical" evidence="5">
    <location>
        <begin position="249"/>
        <end position="270"/>
    </location>
</feature>
<evidence type="ECO:0000256" key="4">
    <source>
        <dbReference type="ARBA" id="ARBA00023136"/>
    </source>
</evidence>
<feature type="domain" description="Major facilitator superfamily (MFS) profile" evidence="6">
    <location>
        <begin position="94"/>
        <end position="532"/>
    </location>
</feature>
<dbReference type="SUPFAM" id="SSF103473">
    <property type="entry name" value="MFS general substrate transporter"/>
    <property type="match status" value="1"/>
</dbReference>
<keyword evidence="3 5" id="KW-1133">Transmembrane helix</keyword>
<keyword evidence="2 5" id="KW-0812">Transmembrane</keyword>
<dbReference type="GO" id="GO:0005886">
    <property type="term" value="C:plasma membrane"/>
    <property type="evidence" value="ECO:0007669"/>
    <property type="project" value="TreeGrafter"/>
</dbReference>
<dbReference type="Gene3D" id="1.20.1250.20">
    <property type="entry name" value="MFS general substrate transporter like domains"/>
    <property type="match status" value="1"/>
</dbReference>
<dbReference type="InterPro" id="IPR036259">
    <property type="entry name" value="MFS_trans_sf"/>
</dbReference>
<evidence type="ECO:0000313" key="7">
    <source>
        <dbReference type="EMBL" id="KAF7682390.1"/>
    </source>
</evidence>
<evidence type="ECO:0000256" key="5">
    <source>
        <dbReference type="SAM" id="Phobius"/>
    </source>
</evidence>
<name>A0A8H7ELD7_9PLEO</name>
<feature type="transmembrane region" description="Helical" evidence="5">
    <location>
        <begin position="373"/>
        <end position="394"/>
    </location>
</feature>
<feature type="transmembrane region" description="Helical" evidence="5">
    <location>
        <begin position="160"/>
        <end position="178"/>
    </location>
</feature>
<gene>
    <name evidence="7" type="ORF">GT037_001366</name>
</gene>
<evidence type="ECO:0000256" key="2">
    <source>
        <dbReference type="ARBA" id="ARBA00022692"/>
    </source>
</evidence>
<protein>
    <recommendedName>
        <fullName evidence="6">Major facilitator superfamily (MFS) profile domain-containing protein</fullName>
    </recommendedName>
</protein>
<reference evidence="7" key="2">
    <citation type="submission" date="2020-08" db="EMBL/GenBank/DDBJ databases">
        <title>Draft Genome Sequence of Cumin Blight Pathogen Alternaria burnsii.</title>
        <authorList>
            <person name="Feng Z."/>
        </authorList>
    </citation>
    <scope>NUCLEOTIDE SEQUENCE</scope>
    <source>
        <strain evidence="7">CBS107.38</strain>
    </source>
</reference>
<dbReference type="PANTHER" id="PTHR23502">
    <property type="entry name" value="MAJOR FACILITATOR SUPERFAMILY"/>
    <property type="match status" value="1"/>
</dbReference>
<dbReference type="Pfam" id="PF07690">
    <property type="entry name" value="MFS_1"/>
    <property type="match status" value="1"/>
</dbReference>
<proteinExistence type="predicted"/>
<feature type="non-terminal residue" evidence="7">
    <location>
        <position position="1"/>
    </location>
</feature>
<dbReference type="InterPro" id="IPR020846">
    <property type="entry name" value="MFS_dom"/>
</dbReference>
<comment type="caution">
    <text evidence="7">The sequence shown here is derived from an EMBL/GenBank/DDBJ whole genome shotgun (WGS) entry which is preliminary data.</text>
</comment>
<feature type="transmembrane region" description="Helical" evidence="5">
    <location>
        <begin position="224"/>
        <end position="243"/>
    </location>
</feature>